<proteinExistence type="predicted"/>
<sequence length="137" mass="15424">MWIAAHQRHLTNVERARRHMASSDECNICHNGPEDINHVLRFYTKARELWGCWGSGLRYEVLYLLLTAMEIEVRVCQVCRERNGVADKLASLGRKHTLQGRGFVVPPGPVVVIVAEEHECWDELRAAGASQVYAAAG</sequence>
<comment type="caution">
    <text evidence="2">The sequence shown here is derived from an EMBL/GenBank/DDBJ whole genome shotgun (WGS) entry which is preliminary data.</text>
</comment>
<protein>
    <recommendedName>
        <fullName evidence="1">Reverse transcriptase zinc-binding domain-containing protein</fullName>
    </recommendedName>
</protein>
<evidence type="ECO:0000313" key="3">
    <source>
        <dbReference type="Proteomes" id="UP001472677"/>
    </source>
</evidence>
<accession>A0ABR2E748</accession>
<keyword evidence="3" id="KW-1185">Reference proteome</keyword>
<organism evidence="2 3">
    <name type="scientific">Hibiscus sabdariffa</name>
    <name type="common">roselle</name>
    <dbReference type="NCBI Taxonomy" id="183260"/>
    <lineage>
        <taxon>Eukaryota</taxon>
        <taxon>Viridiplantae</taxon>
        <taxon>Streptophyta</taxon>
        <taxon>Embryophyta</taxon>
        <taxon>Tracheophyta</taxon>
        <taxon>Spermatophyta</taxon>
        <taxon>Magnoliopsida</taxon>
        <taxon>eudicotyledons</taxon>
        <taxon>Gunneridae</taxon>
        <taxon>Pentapetalae</taxon>
        <taxon>rosids</taxon>
        <taxon>malvids</taxon>
        <taxon>Malvales</taxon>
        <taxon>Malvaceae</taxon>
        <taxon>Malvoideae</taxon>
        <taxon>Hibiscus</taxon>
    </lineage>
</organism>
<dbReference type="EMBL" id="JBBPBM010000019">
    <property type="protein sequence ID" value="KAK8553841.1"/>
    <property type="molecule type" value="Genomic_DNA"/>
</dbReference>
<dbReference type="InterPro" id="IPR026960">
    <property type="entry name" value="RVT-Znf"/>
</dbReference>
<feature type="domain" description="Reverse transcriptase zinc-binding" evidence="1">
    <location>
        <begin position="1"/>
        <end position="50"/>
    </location>
</feature>
<evidence type="ECO:0000313" key="2">
    <source>
        <dbReference type="EMBL" id="KAK8553841.1"/>
    </source>
</evidence>
<name>A0ABR2E748_9ROSI</name>
<reference evidence="2 3" key="1">
    <citation type="journal article" date="2024" name="G3 (Bethesda)">
        <title>Genome assembly of Hibiscus sabdariffa L. provides insights into metabolisms of medicinal natural products.</title>
        <authorList>
            <person name="Kim T."/>
        </authorList>
    </citation>
    <scope>NUCLEOTIDE SEQUENCE [LARGE SCALE GENOMIC DNA]</scope>
    <source>
        <strain evidence="2">TK-2024</strain>
        <tissue evidence="2">Old leaves</tissue>
    </source>
</reference>
<evidence type="ECO:0000259" key="1">
    <source>
        <dbReference type="Pfam" id="PF13966"/>
    </source>
</evidence>
<dbReference type="Pfam" id="PF13966">
    <property type="entry name" value="zf-RVT"/>
    <property type="match status" value="1"/>
</dbReference>
<gene>
    <name evidence="2" type="ORF">V6N12_030823</name>
</gene>
<dbReference type="Proteomes" id="UP001472677">
    <property type="component" value="Unassembled WGS sequence"/>
</dbReference>